<protein>
    <submittedName>
        <fullName evidence="1">Uncharacterized protein</fullName>
    </submittedName>
</protein>
<evidence type="ECO:0000313" key="2">
    <source>
        <dbReference type="Proteomes" id="UP000054721"/>
    </source>
</evidence>
<comment type="caution">
    <text evidence="1">The sequence shown here is derived from an EMBL/GenBank/DDBJ whole genome shotgun (WGS) entry which is preliminary data.</text>
</comment>
<proteinExistence type="predicted"/>
<dbReference type="AlphaFoldDB" id="A0A0V1KI02"/>
<dbReference type="EMBL" id="JYDW01002062">
    <property type="protein sequence ID" value="KRZ46836.1"/>
    <property type="molecule type" value="Genomic_DNA"/>
</dbReference>
<dbReference type="Proteomes" id="UP000054721">
    <property type="component" value="Unassembled WGS sequence"/>
</dbReference>
<name>A0A0V1KI02_9BILA</name>
<gene>
    <name evidence="1" type="ORF">T02_7085</name>
</gene>
<sequence>MRHKNSMSWKWRETLKNDLEYGKKTDKGGK</sequence>
<keyword evidence="2" id="KW-1185">Reference proteome</keyword>
<evidence type="ECO:0000313" key="1">
    <source>
        <dbReference type="EMBL" id="KRZ46836.1"/>
    </source>
</evidence>
<accession>A0A0V1KI02</accession>
<organism evidence="1 2">
    <name type="scientific">Trichinella nativa</name>
    <dbReference type="NCBI Taxonomy" id="6335"/>
    <lineage>
        <taxon>Eukaryota</taxon>
        <taxon>Metazoa</taxon>
        <taxon>Ecdysozoa</taxon>
        <taxon>Nematoda</taxon>
        <taxon>Enoplea</taxon>
        <taxon>Dorylaimia</taxon>
        <taxon>Trichinellida</taxon>
        <taxon>Trichinellidae</taxon>
        <taxon>Trichinella</taxon>
    </lineage>
</organism>
<reference evidence="1 2" key="1">
    <citation type="submission" date="2015-05" db="EMBL/GenBank/DDBJ databases">
        <title>Evolution of Trichinella species and genotypes.</title>
        <authorList>
            <person name="Korhonen P.K."/>
            <person name="Edoardo P."/>
            <person name="Giuseppe L.R."/>
            <person name="Gasser R.B."/>
        </authorList>
    </citation>
    <scope>NUCLEOTIDE SEQUENCE [LARGE SCALE GENOMIC DNA]</scope>
    <source>
        <strain evidence="1">ISS10</strain>
    </source>
</reference>